<comment type="caution">
    <text evidence="1">The sequence shown here is derived from an EMBL/GenBank/DDBJ whole genome shotgun (WGS) entry which is preliminary data.</text>
</comment>
<name>A0ACA9NZN9_9GLOM</name>
<proteinExistence type="predicted"/>
<dbReference type="EMBL" id="CAJVQC010017091">
    <property type="protein sequence ID" value="CAG8682090.1"/>
    <property type="molecule type" value="Genomic_DNA"/>
</dbReference>
<keyword evidence="2" id="KW-1185">Reference proteome</keyword>
<feature type="non-terminal residue" evidence="1">
    <location>
        <position position="1"/>
    </location>
</feature>
<organism evidence="1 2">
    <name type="scientific">Racocetra persica</name>
    <dbReference type="NCBI Taxonomy" id="160502"/>
    <lineage>
        <taxon>Eukaryota</taxon>
        <taxon>Fungi</taxon>
        <taxon>Fungi incertae sedis</taxon>
        <taxon>Mucoromycota</taxon>
        <taxon>Glomeromycotina</taxon>
        <taxon>Glomeromycetes</taxon>
        <taxon>Diversisporales</taxon>
        <taxon>Gigasporaceae</taxon>
        <taxon>Racocetra</taxon>
    </lineage>
</organism>
<sequence>CDFIYKRNYCKQCKQKLYSEEDFDNDADITTKSTISERFSDYNTDNGFVIPDNEKKYFYIKFPKSIQIEEINEEETIKEIVATGQALQPVQHNI</sequence>
<evidence type="ECO:0000313" key="2">
    <source>
        <dbReference type="Proteomes" id="UP000789920"/>
    </source>
</evidence>
<reference evidence="1" key="1">
    <citation type="submission" date="2021-06" db="EMBL/GenBank/DDBJ databases">
        <authorList>
            <person name="Kallberg Y."/>
            <person name="Tangrot J."/>
            <person name="Rosling A."/>
        </authorList>
    </citation>
    <scope>NUCLEOTIDE SEQUENCE</scope>
    <source>
        <strain evidence="1">MA461A</strain>
    </source>
</reference>
<gene>
    <name evidence="1" type="ORF">RPERSI_LOCUS9159</name>
</gene>
<protein>
    <submittedName>
        <fullName evidence="1">21414_t:CDS:1</fullName>
    </submittedName>
</protein>
<dbReference type="Proteomes" id="UP000789920">
    <property type="component" value="Unassembled WGS sequence"/>
</dbReference>
<accession>A0ACA9NZN9</accession>
<evidence type="ECO:0000313" key="1">
    <source>
        <dbReference type="EMBL" id="CAG8682090.1"/>
    </source>
</evidence>